<protein>
    <submittedName>
        <fullName evidence="2">LicD family protein</fullName>
    </submittedName>
</protein>
<dbReference type="PANTHER" id="PTHR43404:SF1">
    <property type="entry name" value="MNN4P"/>
    <property type="match status" value="1"/>
</dbReference>
<dbReference type="Pfam" id="PF04991">
    <property type="entry name" value="LicD"/>
    <property type="match status" value="1"/>
</dbReference>
<dbReference type="PANTHER" id="PTHR43404">
    <property type="entry name" value="LIPOPOLYSACCHARIDE CHOLINEPHOSPHOTRANSFERASE LICD"/>
    <property type="match status" value="1"/>
</dbReference>
<feature type="domain" description="LicD/FKTN/FKRP nucleotidyltransferase" evidence="1">
    <location>
        <begin position="48"/>
        <end position="173"/>
    </location>
</feature>
<accession>A0A5J6VL04</accession>
<dbReference type="GO" id="GO:0009100">
    <property type="term" value="P:glycoprotein metabolic process"/>
    <property type="evidence" value="ECO:0007669"/>
    <property type="project" value="UniProtKB-ARBA"/>
</dbReference>
<dbReference type="InterPro" id="IPR007074">
    <property type="entry name" value="LicD/FKTN/FKRP_NTP_transf"/>
</dbReference>
<dbReference type="InterPro" id="IPR052942">
    <property type="entry name" value="LPS_cholinephosphotransferase"/>
</dbReference>
<sequence length="239" mass="28854">MKLKVLSLFITLCYIIFKRTLYRYKQLKNPYTNEFNNLLTVWHNYSTKYDINYSLAYGSLLGYYRNKNYIPYDHDVDLWVDKDDLEKIINMPESFYTDEEHKDYNGYKLVIYKDHDSKMKNRKRWNRYGKLVKSQIDPYSFNGPIGRLVFNDNIYIDLFVFHKSSKNNVEKLVQDGWIEGRYGDLGEYVSSKYATNLPKTKITKINNVTTRVISNETTIREYLYNMYGIFFRYPNRLLF</sequence>
<evidence type="ECO:0000259" key="1">
    <source>
        <dbReference type="Pfam" id="PF04991"/>
    </source>
</evidence>
<proteinExistence type="predicted"/>
<reference evidence="2" key="1">
    <citation type="journal article" date="2019" name="Philos. Trans. R. Soc. Lond., B, Biol. Sci.">
        <title>Targeted metagenomic recovery of four divergent viruses reveals shared and distinctive characteristics of giant viruses of marine eukaryotes.</title>
        <authorList>
            <person name="Needham D.M."/>
            <person name="Poirier C."/>
            <person name="Hehenberger E."/>
            <person name="Jimenez V."/>
            <person name="Swalwell J.E."/>
            <person name="Santoro A.E."/>
            <person name="Worden A.Z."/>
        </authorList>
    </citation>
    <scope>NUCLEOTIDE SEQUENCE</scope>
    <source>
        <strain evidence="2">MPacV-611</strain>
    </source>
</reference>
<dbReference type="EMBL" id="MN448289">
    <property type="protein sequence ID" value="QFG74559.1"/>
    <property type="molecule type" value="Genomic_DNA"/>
</dbReference>
<evidence type="ECO:0000313" key="2">
    <source>
        <dbReference type="EMBL" id="QFG74559.1"/>
    </source>
</evidence>
<organism evidence="2">
    <name type="scientific">Megaviridae environmental sample</name>
    <dbReference type="NCBI Taxonomy" id="1737588"/>
    <lineage>
        <taxon>Viruses</taxon>
        <taxon>Varidnaviria</taxon>
        <taxon>Bamfordvirae</taxon>
        <taxon>Nucleocytoviricota</taxon>
        <taxon>Megaviricetes</taxon>
        <taxon>Imitervirales</taxon>
        <taxon>Mimiviridae</taxon>
        <taxon>environmental samples</taxon>
    </lineage>
</organism>
<name>A0A5J6VL04_9VIRU</name>